<feature type="compositionally biased region" description="Low complexity" evidence="1">
    <location>
        <begin position="266"/>
        <end position="278"/>
    </location>
</feature>
<evidence type="ECO:0008006" key="4">
    <source>
        <dbReference type="Google" id="ProtNLM"/>
    </source>
</evidence>
<dbReference type="CDD" id="cd14688">
    <property type="entry name" value="bZIP_YAP"/>
    <property type="match status" value="1"/>
</dbReference>
<evidence type="ECO:0000256" key="1">
    <source>
        <dbReference type="SAM" id="MobiDB-lite"/>
    </source>
</evidence>
<dbReference type="InterPro" id="IPR046347">
    <property type="entry name" value="bZIP_sf"/>
</dbReference>
<dbReference type="SUPFAM" id="SSF57959">
    <property type="entry name" value="Leucine zipper domain"/>
    <property type="match status" value="1"/>
</dbReference>
<feature type="region of interest" description="Disordered" evidence="1">
    <location>
        <begin position="1"/>
        <end position="80"/>
    </location>
</feature>
<dbReference type="PANTHER" id="PTHR37012">
    <property type="entry name" value="B-ZIP TRANSCRIPTION FACTOR (EUROFUNG)-RELATED"/>
    <property type="match status" value="1"/>
</dbReference>
<feature type="compositionally biased region" description="Polar residues" evidence="1">
    <location>
        <begin position="49"/>
        <end position="58"/>
    </location>
</feature>
<feature type="region of interest" description="Disordered" evidence="1">
    <location>
        <begin position="266"/>
        <end position="341"/>
    </location>
</feature>
<dbReference type="Gene3D" id="1.20.5.170">
    <property type="match status" value="1"/>
</dbReference>
<dbReference type="OrthoDB" id="3535998at2759"/>
<dbReference type="EMBL" id="ML977148">
    <property type="protein sequence ID" value="KAF1988674.1"/>
    <property type="molecule type" value="Genomic_DNA"/>
</dbReference>
<dbReference type="GO" id="GO:0003700">
    <property type="term" value="F:DNA-binding transcription factor activity"/>
    <property type="evidence" value="ECO:0007669"/>
    <property type="project" value="InterPro"/>
</dbReference>
<feature type="compositionally biased region" description="Polar residues" evidence="1">
    <location>
        <begin position="297"/>
        <end position="313"/>
    </location>
</feature>
<name>A0A6G1H6H9_9PEZI</name>
<sequence length="341" mass="37531">MDHDPPPHGAHPNMGPVKQSTSPREYSSESEARVHQNASSGKRRVSRAGTRSVNTLTAAQLERKRANDREAQRAIRQRTKDHIENLEKRIAELTSTDDTSQKLMQVLQRNEELEQENQMLRTRLTHSVSAYADPGGMGGESSMMGADPRSPDARLGGINQTRPSLSPGTRPVPGSLNIRPSVGQSEQWAQHSGYPSTPNTMDAAGPAAATVSPTAHGLPWGSQTHRLGPPAPAHDAERAMNPVEQHQVQHPVSYGYMLDSSGRPMQYQGDGQQMQYAQSPTQAPPQPDYHGRHIATEMQQPPNYSGYQNQQSYMGPPPHTRGPMENPQMMYSLPPNVKPER</sequence>
<evidence type="ECO:0000313" key="3">
    <source>
        <dbReference type="Proteomes" id="UP000800041"/>
    </source>
</evidence>
<feature type="compositionally biased region" description="Basic and acidic residues" evidence="1">
    <location>
        <begin position="61"/>
        <end position="80"/>
    </location>
</feature>
<accession>A0A6G1H6H9</accession>
<proteinExistence type="predicted"/>
<dbReference type="AlphaFoldDB" id="A0A6G1H6H9"/>
<evidence type="ECO:0000313" key="2">
    <source>
        <dbReference type="EMBL" id="KAF1988674.1"/>
    </source>
</evidence>
<keyword evidence="3" id="KW-1185">Reference proteome</keyword>
<dbReference type="Proteomes" id="UP000800041">
    <property type="component" value="Unassembled WGS sequence"/>
</dbReference>
<feature type="compositionally biased region" description="Polar residues" evidence="1">
    <location>
        <begin position="183"/>
        <end position="200"/>
    </location>
</feature>
<protein>
    <recommendedName>
        <fullName evidence="4">BZIP domain-containing protein</fullName>
    </recommendedName>
</protein>
<organism evidence="2 3">
    <name type="scientific">Aulographum hederae CBS 113979</name>
    <dbReference type="NCBI Taxonomy" id="1176131"/>
    <lineage>
        <taxon>Eukaryota</taxon>
        <taxon>Fungi</taxon>
        <taxon>Dikarya</taxon>
        <taxon>Ascomycota</taxon>
        <taxon>Pezizomycotina</taxon>
        <taxon>Dothideomycetes</taxon>
        <taxon>Pleosporomycetidae</taxon>
        <taxon>Aulographales</taxon>
        <taxon>Aulographaceae</taxon>
    </lineage>
</organism>
<feature type="region of interest" description="Disordered" evidence="1">
    <location>
        <begin position="183"/>
        <end position="236"/>
    </location>
</feature>
<gene>
    <name evidence="2" type="ORF">K402DRAFT_402845</name>
</gene>
<dbReference type="PANTHER" id="PTHR37012:SF2">
    <property type="entry name" value="BZIP DOMAIN-CONTAINING PROTEIN-RELATED"/>
    <property type="match status" value="1"/>
</dbReference>
<reference evidence="2" key="1">
    <citation type="journal article" date="2020" name="Stud. Mycol.">
        <title>101 Dothideomycetes genomes: a test case for predicting lifestyles and emergence of pathogens.</title>
        <authorList>
            <person name="Haridas S."/>
            <person name="Albert R."/>
            <person name="Binder M."/>
            <person name="Bloem J."/>
            <person name="Labutti K."/>
            <person name="Salamov A."/>
            <person name="Andreopoulos B."/>
            <person name="Baker S."/>
            <person name="Barry K."/>
            <person name="Bills G."/>
            <person name="Bluhm B."/>
            <person name="Cannon C."/>
            <person name="Castanera R."/>
            <person name="Culley D."/>
            <person name="Daum C."/>
            <person name="Ezra D."/>
            <person name="Gonzalez J."/>
            <person name="Henrissat B."/>
            <person name="Kuo A."/>
            <person name="Liang C."/>
            <person name="Lipzen A."/>
            <person name="Lutzoni F."/>
            <person name="Magnuson J."/>
            <person name="Mondo S."/>
            <person name="Nolan M."/>
            <person name="Ohm R."/>
            <person name="Pangilinan J."/>
            <person name="Park H.-J."/>
            <person name="Ramirez L."/>
            <person name="Alfaro M."/>
            <person name="Sun H."/>
            <person name="Tritt A."/>
            <person name="Yoshinaga Y."/>
            <person name="Zwiers L.-H."/>
            <person name="Turgeon B."/>
            <person name="Goodwin S."/>
            <person name="Spatafora J."/>
            <person name="Crous P."/>
            <person name="Grigoriev I."/>
        </authorList>
    </citation>
    <scope>NUCLEOTIDE SEQUENCE</scope>
    <source>
        <strain evidence="2">CBS 113979</strain>
    </source>
</reference>